<comment type="caution">
    <text evidence="2">The sequence shown here is derived from an EMBL/GenBank/DDBJ whole genome shotgun (WGS) entry which is preliminary data.</text>
</comment>
<evidence type="ECO:0000313" key="3">
    <source>
        <dbReference type="Proteomes" id="UP001420932"/>
    </source>
</evidence>
<protein>
    <submittedName>
        <fullName evidence="2">Uncharacterized protein</fullName>
    </submittedName>
</protein>
<evidence type="ECO:0000256" key="1">
    <source>
        <dbReference type="SAM" id="Phobius"/>
    </source>
</evidence>
<dbReference type="EMBL" id="JBBNAF010000004">
    <property type="protein sequence ID" value="KAK9152272.1"/>
    <property type="molecule type" value="Genomic_DNA"/>
</dbReference>
<accession>A0AAP0PQ35</accession>
<name>A0AAP0PQ35_9MAGN</name>
<keyword evidence="3" id="KW-1185">Reference proteome</keyword>
<dbReference type="Proteomes" id="UP001420932">
    <property type="component" value="Unassembled WGS sequence"/>
</dbReference>
<evidence type="ECO:0000313" key="2">
    <source>
        <dbReference type="EMBL" id="KAK9152272.1"/>
    </source>
</evidence>
<sequence>MFSILVKSSKLSGLPYVLGSFSCFALCLGSFLCLLDFCMYEWMGSSSRFN</sequence>
<dbReference type="AlphaFoldDB" id="A0AAP0PQ35"/>
<reference evidence="2 3" key="1">
    <citation type="submission" date="2024-01" db="EMBL/GenBank/DDBJ databases">
        <title>Genome assemblies of Stephania.</title>
        <authorList>
            <person name="Yang L."/>
        </authorList>
    </citation>
    <scope>NUCLEOTIDE SEQUENCE [LARGE SCALE GENOMIC DNA]</scope>
    <source>
        <strain evidence="2">YNDBR</strain>
        <tissue evidence="2">Leaf</tissue>
    </source>
</reference>
<gene>
    <name evidence="2" type="ORF">Syun_010581</name>
</gene>
<feature type="transmembrane region" description="Helical" evidence="1">
    <location>
        <begin position="16"/>
        <end position="40"/>
    </location>
</feature>
<keyword evidence="1" id="KW-0812">Transmembrane</keyword>
<dbReference type="PROSITE" id="PS51257">
    <property type="entry name" value="PROKAR_LIPOPROTEIN"/>
    <property type="match status" value="1"/>
</dbReference>
<keyword evidence="1" id="KW-0472">Membrane</keyword>
<organism evidence="2 3">
    <name type="scientific">Stephania yunnanensis</name>
    <dbReference type="NCBI Taxonomy" id="152371"/>
    <lineage>
        <taxon>Eukaryota</taxon>
        <taxon>Viridiplantae</taxon>
        <taxon>Streptophyta</taxon>
        <taxon>Embryophyta</taxon>
        <taxon>Tracheophyta</taxon>
        <taxon>Spermatophyta</taxon>
        <taxon>Magnoliopsida</taxon>
        <taxon>Ranunculales</taxon>
        <taxon>Menispermaceae</taxon>
        <taxon>Menispermoideae</taxon>
        <taxon>Cissampelideae</taxon>
        <taxon>Stephania</taxon>
    </lineage>
</organism>
<keyword evidence="1" id="KW-1133">Transmembrane helix</keyword>
<proteinExistence type="predicted"/>